<accession>A0A397UHF0</accession>
<name>A0A397UHF0_9GLOM</name>
<dbReference type="Proteomes" id="UP000266673">
    <property type="component" value="Unassembled WGS sequence"/>
</dbReference>
<keyword evidence="3" id="KW-1185">Reference proteome</keyword>
<organism evidence="2 3">
    <name type="scientific">Gigaspora rosea</name>
    <dbReference type="NCBI Taxonomy" id="44941"/>
    <lineage>
        <taxon>Eukaryota</taxon>
        <taxon>Fungi</taxon>
        <taxon>Fungi incertae sedis</taxon>
        <taxon>Mucoromycota</taxon>
        <taxon>Glomeromycotina</taxon>
        <taxon>Glomeromycetes</taxon>
        <taxon>Diversisporales</taxon>
        <taxon>Gigasporaceae</taxon>
        <taxon>Gigaspora</taxon>
    </lineage>
</organism>
<dbReference type="OrthoDB" id="10488935at2759"/>
<gene>
    <name evidence="2" type="ORF">C2G38_2109676</name>
</gene>
<keyword evidence="1" id="KW-0175">Coiled coil</keyword>
<evidence type="ECO:0000313" key="3">
    <source>
        <dbReference type="Proteomes" id="UP000266673"/>
    </source>
</evidence>
<protein>
    <submittedName>
        <fullName evidence="2">Uncharacterized protein</fullName>
    </submittedName>
</protein>
<dbReference type="EMBL" id="QKWP01001427">
    <property type="protein sequence ID" value="RIB09011.1"/>
    <property type="molecule type" value="Genomic_DNA"/>
</dbReference>
<dbReference type="AlphaFoldDB" id="A0A397UHF0"/>
<evidence type="ECO:0000256" key="1">
    <source>
        <dbReference type="SAM" id="Coils"/>
    </source>
</evidence>
<comment type="caution">
    <text evidence="2">The sequence shown here is derived from an EMBL/GenBank/DDBJ whole genome shotgun (WGS) entry which is preliminary data.</text>
</comment>
<feature type="non-terminal residue" evidence="2">
    <location>
        <position position="65"/>
    </location>
</feature>
<dbReference type="STRING" id="44941.A0A397UHF0"/>
<sequence length="65" mass="7502">MESLQEKISELEAEKEGLEQANKAFFEERKKLDQRIDSLLNQLKERGGNKEVAQLVELNTKLISL</sequence>
<proteinExistence type="predicted"/>
<feature type="coiled-coil region" evidence="1">
    <location>
        <begin position="1"/>
        <end position="42"/>
    </location>
</feature>
<evidence type="ECO:0000313" key="2">
    <source>
        <dbReference type="EMBL" id="RIB09011.1"/>
    </source>
</evidence>
<reference evidence="2 3" key="1">
    <citation type="submission" date="2018-06" db="EMBL/GenBank/DDBJ databases">
        <title>Comparative genomics reveals the genomic features of Rhizophagus irregularis, R. cerebriforme, R. diaphanum and Gigaspora rosea, and their symbiotic lifestyle signature.</title>
        <authorList>
            <person name="Morin E."/>
            <person name="San Clemente H."/>
            <person name="Chen E.C.H."/>
            <person name="De La Providencia I."/>
            <person name="Hainaut M."/>
            <person name="Kuo A."/>
            <person name="Kohler A."/>
            <person name="Murat C."/>
            <person name="Tang N."/>
            <person name="Roy S."/>
            <person name="Loubradou J."/>
            <person name="Henrissat B."/>
            <person name="Grigoriev I.V."/>
            <person name="Corradi N."/>
            <person name="Roux C."/>
            <person name="Martin F.M."/>
        </authorList>
    </citation>
    <scope>NUCLEOTIDE SEQUENCE [LARGE SCALE GENOMIC DNA]</scope>
    <source>
        <strain evidence="2 3">DAOM 194757</strain>
    </source>
</reference>